<dbReference type="AlphaFoldDB" id="A0A1U9NMT3"/>
<dbReference type="RefSeq" id="WP_146662849.1">
    <property type="nucleotide sequence ID" value="NZ_CP019791.1"/>
</dbReference>
<dbReference type="OrthoDB" id="269673at2"/>
<accession>A0A1U9NMT3</accession>
<name>A0A1U9NMT3_9BACT</name>
<evidence type="ECO:0000313" key="1">
    <source>
        <dbReference type="EMBL" id="AQT69231.1"/>
    </source>
</evidence>
<proteinExistence type="predicted"/>
<evidence type="ECO:0008006" key="3">
    <source>
        <dbReference type="Google" id="ProtNLM"/>
    </source>
</evidence>
<reference evidence="2" key="1">
    <citation type="submission" date="2017-02" db="EMBL/GenBank/DDBJ databases">
        <title>Comparative genomics and description of representatives of a novel lineage of planctomycetes thriving in anoxic sediments.</title>
        <authorList>
            <person name="Spring S."/>
            <person name="Bunk B."/>
            <person name="Sproer C."/>
        </authorList>
    </citation>
    <scope>NUCLEOTIDE SEQUENCE [LARGE SCALE GENOMIC DNA]</scope>
    <source>
        <strain evidence="2">ST-NAGAB-D1</strain>
    </source>
</reference>
<dbReference type="KEGG" id="alus:STSP2_02420"/>
<gene>
    <name evidence="1" type="ORF">STSP2_02420</name>
</gene>
<evidence type="ECO:0000313" key="2">
    <source>
        <dbReference type="Proteomes" id="UP000189674"/>
    </source>
</evidence>
<dbReference type="Proteomes" id="UP000189674">
    <property type="component" value="Chromosome"/>
</dbReference>
<keyword evidence="2" id="KW-1185">Reference proteome</keyword>
<organism evidence="1 2">
    <name type="scientific">Anaerohalosphaera lusitana</name>
    <dbReference type="NCBI Taxonomy" id="1936003"/>
    <lineage>
        <taxon>Bacteria</taxon>
        <taxon>Pseudomonadati</taxon>
        <taxon>Planctomycetota</taxon>
        <taxon>Phycisphaerae</taxon>
        <taxon>Sedimentisphaerales</taxon>
        <taxon>Anaerohalosphaeraceae</taxon>
        <taxon>Anaerohalosphaera</taxon>
    </lineage>
</organism>
<protein>
    <recommendedName>
        <fullName evidence="3">Zinc finger/thioredoxin putative domain-containing protein</fullName>
    </recommendedName>
</protein>
<sequence>MIKFKCSKCSTSLKAPDEYAGKKVRCNKCKKVIAIPSNGEKKKRDIVAVDPNHDSRAEFDSLLEELSRWEKKAPAADLME</sequence>
<dbReference type="EMBL" id="CP019791">
    <property type="protein sequence ID" value="AQT69231.1"/>
    <property type="molecule type" value="Genomic_DNA"/>
</dbReference>